<reference evidence="1 2" key="1">
    <citation type="submission" date="2018-08" db="EMBL/GenBank/DDBJ databases">
        <title>Genome and evolution of the arbuscular mycorrhizal fungus Diversispora epigaea (formerly Glomus versiforme) and its bacterial endosymbionts.</title>
        <authorList>
            <person name="Sun X."/>
            <person name="Fei Z."/>
            <person name="Harrison M."/>
        </authorList>
    </citation>
    <scope>NUCLEOTIDE SEQUENCE [LARGE SCALE GENOMIC DNA]</scope>
    <source>
        <strain evidence="1 2">IT104</strain>
    </source>
</reference>
<proteinExistence type="predicted"/>
<gene>
    <name evidence="1" type="ORF">Glove_43g15</name>
</gene>
<organism evidence="1 2">
    <name type="scientific">Diversispora epigaea</name>
    <dbReference type="NCBI Taxonomy" id="1348612"/>
    <lineage>
        <taxon>Eukaryota</taxon>
        <taxon>Fungi</taxon>
        <taxon>Fungi incertae sedis</taxon>
        <taxon>Mucoromycota</taxon>
        <taxon>Glomeromycotina</taxon>
        <taxon>Glomeromycetes</taxon>
        <taxon>Diversisporales</taxon>
        <taxon>Diversisporaceae</taxon>
        <taxon>Diversispora</taxon>
    </lineage>
</organism>
<keyword evidence="2" id="KW-1185">Reference proteome</keyword>
<sequence length="79" mass="9073">MIDELIYNRILRTTSIAQISANRVKEFPTQGQPTNEIIENNKYARRGGETYLLHGAPASRTQYRRSRLTSPNKLILIDV</sequence>
<evidence type="ECO:0000313" key="1">
    <source>
        <dbReference type="EMBL" id="RHZ86860.1"/>
    </source>
</evidence>
<dbReference type="EMBL" id="PQFF01000041">
    <property type="protein sequence ID" value="RHZ86860.1"/>
    <property type="molecule type" value="Genomic_DNA"/>
</dbReference>
<evidence type="ECO:0000313" key="2">
    <source>
        <dbReference type="Proteomes" id="UP000266861"/>
    </source>
</evidence>
<dbReference type="Proteomes" id="UP000266861">
    <property type="component" value="Unassembled WGS sequence"/>
</dbReference>
<name>A0A397JQV0_9GLOM</name>
<dbReference type="AlphaFoldDB" id="A0A397JQV0"/>
<comment type="caution">
    <text evidence="1">The sequence shown here is derived from an EMBL/GenBank/DDBJ whole genome shotgun (WGS) entry which is preliminary data.</text>
</comment>
<protein>
    <submittedName>
        <fullName evidence="1">Uncharacterized protein</fullName>
    </submittedName>
</protein>
<accession>A0A397JQV0</accession>